<dbReference type="PANTHER" id="PTHR10285">
    <property type="entry name" value="URIDINE KINASE"/>
    <property type="match status" value="1"/>
</dbReference>
<evidence type="ECO:0000256" key="11">
    <source>
        <dbReference type="ARBA" id="ARBA00022840"/>
    </source>
</evidence>
<evidence type="ECO:0000256" key="15">
    <source>
        <dbReference type="RuleBase" id="RU003530"/>
    </source>
</evidence>
<evidence type="ECO:0000256" key="5">
    <source>
        <dbReference type="ARBA" id="ARBA00012102"/>
    </source>
</evidence>
<proteinExistence type="inferred from homology"/>
<protein>
    <recommendedName>
        <fullName evidence="6 14">Pantothenate kinase</fullName>
        <ecNumber evidence="5 14">2.7.1.33</ecNumber>
    </recommendedName>
    <alternativeName>
        <fullName evidence="13 14">Pantothenic acid kinase</fullName>
    </alternativeName>
</protein>
<dbReference type="GO" id="GO:0005737">
    <property type="term" value="C:cytoplasm"/>
    <property type="evidence" value="ECO:0007669"/>
    <property type="project" value="UniProtKB-SubCell"/>
</dbReference>
<accession>F0EGR3</accession>
<evidence type="ECO:0000256" key="6">
    <source>
        <dbReference type="ARBA" id="ARBA00015080"/>
    </source>
</evidence>
<keyword evidence="8 14" id="KW-0808">Transferase</keyword>
<evidence type="ECO:0000256" key="13">
    <source>
        <dbReference type="ARBA" id="ARBA00032866"/>
    </source>
</evidence>
<dbReference type="InterPro" id="IPR004566">
    <property type="entry name" value="PanK"/>
</dbReference>
<dbReference type="GO" id="GO:0004594">
    <property type="term" value="F:pantothenate kinase activity"/>
    <property type="evidence" value="ECO:0007669"/>
    <property type="project" value="UniProtKB-UniRule"/>
</dbReference>
<organism evidence="17 18">
    <name type="scientific">Enterococcus casseliflavus ATCC 12755</name>
    <dbReference type="NCBI Taxonomy" id="888066"/>
    <lineage>
        <taxon>Bacteria</taxon>
        <taxon>Bacillati</taxon>
        <taxon>Bacillota</taxon>
        <taxon>Bacilli</taxon>
        <taxon>Lactobacillales</taxon>
        <taxon>Enterococcaceae</taxon>
        <taxon>Enterococcus</taxon>
    </lineage>
</organism>
<comment type="catalytic activity">
    <reaction evidence="1 14 15">
        <text>(R)-pantothenate + ATP = (R)-4'-phosphopantothenate + ADP + H(+)</text>
        <dbReference type="Rhea" id="RHEA:16373"/>
        <dbReference type="ChEBI" id="CHEBI:10986"/>
        <dbReference type="ChEBI" id="CHEBI:15378"/>
        <dbReference type="ChEBI" id="CHEBI:29032"/>
        <dbReference type="ChEBI" id="CHEBI:30616"/>
        <dbReference type="ChEBI" id="CHEBI:456216"/>
        <dbReference type="EC" id="2.7.1.33"/>
    </reaction>
</comment>
<evidence type="ECO:0000259" key="16">
    <source>
        <dbReference type="Pfam" id="PF00485"/>
    </source>
</evidence>
<dbReference type="Pfam" id="PF00485">
    <property type="entry name" value="PRK"/>
    <property type="match status" value="1"/>
</dbReference>
<evidence type="ECO:0000256" key="3">
    <source>
        <dbReference type="ARBA" id="ARBA00005225"/>
    </source>
</evidence>
<evidence type="ECO:0000256" key="14">
    <source>
        <dbReference type="HAMAP-Rule" id="MF_00215"/>
    </source>
</evidence>
<dbReference type="CDD" id="cd02025">
    <property type="entry name" value="PanK"/>
    <property type="match status" value="1"/>
</dbReference>
<keyword evidence="12 14" id="KW-0173">Coenzyme A biosynthesis</keyword>
<feature type="binding site" evidence="14">
    <location>
        <begin position="191"/>
        <end position="198"/>
    </location>
    <ligand>
        <name>ATP</name>
        <dbReference type="ChEBI" id="CHEBI:30616"/>
    </ligand>
</feature>
<evidence type="ECO:0000256" key="1">
    <source>
        <dbReference type="ARBA" id="ARBA00001206"/>
    </source>
</evidence>
<name>F0EGR3_ENTCA</name>
<dbReference type="InterPro" id="IPR006083">
    <property type="entry name" value="PRK/URK"/>
</dbReference>
<evidence type="ECO:0000256" key="8">
    <source>
        <dbReference type="ARBA" id="ARBA00022679"/>
    </source>
</evidence>
<dbReference type="AlphaFoldDB" id="F0EGR3"/>
<dbReference type="HOGENOM" id="CLU_053818_1_1_9"/>
<gene>
    <name evidence="14 17" type="primary">coaA</name>
    <name evidence="17" type="ORF">HMPREF9087_0360</name>
</gene>
<reference evidence="17 18" key="1">
    <citation type="submission" date="2011-01" db="EMBL/GenBank/DDBJ databases">
        <authorList>
            <person name="Muzny D."/>
            <person name="Qin X."/>
            <person name="Deng J."/>
            <person name="Jiang H."/>
            <person name="Liu Y."/>
            <person name="Qu J."/>
            <person name="Song X.-Z."/>
            <person name="Zhang L."/>
            <person name="Thornton R."/>
            <person name="Coyle M."/>
            <person name="Francisco L."/>
            <person name="Jackson L."/>
            <person name="Javaid M."/>
            <person name="Korchina V."/>
            <person name="Kovar C."/>
            <person name="Mata R."/>
            <person name="Mathew T."/>
            <person name="Ngo R."/>
            <person name="Nguyen L."/>
            <person name="Nguyen N."/>
            <person name="Okwuonu G."/>
            <person name="Ongeri F."/>
            <person name="Pham C."/>
            <person name="Simmons D."/>
            <person name="Wilczek-Boney K."/>
            <person name="Hale W."/>
            <person name="Jakkamsetti A."/>
            <person name="Pham P."/>
            <person name="Ruth R."/>
            <person name="San Lucas F."/>
            <person name="Warren J."/>
            <person name="Zhang J."/>
            <person name="Zhao Z."/>
            <person name="Zhou C."/>
            <person name="Zhu D."/>
            <person name="Lee S."/>
            <person name="Bess C."/>
            <person name="Blankenburg K."/>
            <person name="Forbes L."/>
            <person name="Fu Q."/>
            <person name="Gubbala S."/>
            <person name="Hirani K."/>
            <person name="Jayaseelan J.C."/>
            <person name="Lara F."/>
            <person name="Munidasa M."/>
            <person name="Palculict T."/>
            <person name="Patil S."/>
            <person name="Pu L.-L."/>
            <person name="Saada N."/>
            <person name="Tang L."/>
            <person name="Weissenberger G."/>
            <person name="Zhu Y."/>
            <person name="Hemphill L."/>
            <person name="Shang Y."/>
            <person name="Youmans B."/>
            <person name="Ayvaz T."/>
            <person name="Ross M."/>
            <person name="Santibanez J."/>
            <person name="Aqrawi P."/>
            <person name="Gross S."/>
            <person name="Joshi V."/>
            <person name="Fowler G."/>
            <person name="Nazareth L."/>
            <person name="Reid J."/>
            <person name="Worley K."/>
            <person name="Petrosino J."/>
            <person name="Highlander S."/>
            <person name="Gibbs R."/>
        </authorList>
    </citation>
    <scope>NUCLEOTIDE SEQUENCE [LARGE SCALE GENOMIC DNA]</scope>
    <source>
        <strain evidence="17 18">ATCC 12755</strain>
    </source>
</reference>
<dbReference type="EC" id="2.7.1.33" evidence="5 14"/>
<comment type="subcellular location">
    <subcellularLocation>
        <location evidence="2 14 15">Cytoplasm</location>
    </subcellularLocation>
</comment>
<comment type="similarity">
    <text evidence="4 14 15">Belongs to the prokaryotic pantothenate kinase family.</text>
</comment>
<dbReference type="UniPathway" id="UPA00241">
    <property type="reaction ID" value="UER00352"/>
</dbReference>
<sequence>MFFLLASTGFFLVASIRTNERSENTSKKACKICLLFLSNHTEKQPEVNAQQKNNEKTVFCCFCKGNHVFFPSSAGFYGKILSNSGLSLLIETDDAAKKEPTMQETMNFYQIPREQWQGFYTNGMMPFTQEELDNIKSLNDRISVQDVEDVYVPLCHLIHLYMKEFESLTLSKGLFLHRYVKMPPFIIGIAGSVAVGKSTTARLVQNLLARLFPRRTVQLITTDGFLYPNEVLEERGSLNRKGFPESYDMEALINFLNAVKSGEPDIQIPVYSHEVYNIIPDTYETISQPDILIVEGINTLQLPANQQIYISDFFDFSIFVDAQPALIEKWYLERFESLLDTAFQDPSNYYYQYAIGDRKEAIKMAKEVWKNVNLKNLHEYILPTRSRADIILHKTKHHLIDEVFLRKY</sequence>
<keyword evidence="11 14" id="KW-0067">ATP-binding</keyword>
<evidence type="ECO:0000256" key="10">
    <source>
        <dbReference type="ARBA" id="ARBA00022777"/>
    </source>
</evidence>
<dbReference type="Gene3D" id="3.40.50.300">
    <property type="entry name" value="P-loop containing nucleotide triphosphate hydrolases"/>
    <property type="match status" value="1"/>
</dbReference>
<keyword evidence="7 14" id="KW-0963">Cytoplasm</keyword>
<keyword evidence="9 14" id="KW-0547">Nucleotide-binding</keyword>
<evidence type="ECO:0000256" key="4">
    <source>
        <dbReference type="ARBA" id="ARBA00006087"/>
    </source>
</evidence>
<evidence type="ECO:0000256" key="2">
    <source>
        <dbReference type="ARBA" id="ARBA00004496"/>
    </source>
</evidence>
<dbReference type="Proteomes" id="UP000004835">
    <property type="component" value="Unassembled WGS sequence"/>
</dbReference>
<dbReference type="GO" id="GO:0005524">
    <property type="term" value="F:ATP binding"/>
    <property type="evidence" value="ECO:0007669"/>
    <property type="project" value="UniProtKB-UniRule"/>
</dbReference>
<evidence type="ECO:0000256" key="7">
    <source>
        <dbReference type="ARBA" id="ARBA00022490"/>
    </source>
</evidence>
<comment type="pathway">
    <text evidence="3 14 15">Cofactor biosynthesis; coenzyme A biosynthesis; CoA from (R)-pantothenate: step 1/5.</text>
</comment>
<dbReference type="EMBL" id="AEWT01000002">
    <property type="protein sequence ID" value="EGC70983.1"/>
    <property type="molecule type" value="Genomic_DNA"/>
</dbReference>
<comment type="caution">
    <text evidence="17">The sequence shown here is derived from an EMBL/GenBank/DDBJ whole genome shotgun (WGS) entry which is preliminary data.</text>
</comment>
<dbReference type="GO" id="GO:0015937">
    <property type="term" value="P:coenzyme A biosynthetic process"/>
    <property type="evidence" value="ECO:0007669"/>
    <property type="project" value="UniProtKB-UniRule"/>
</dbReference>
<dbReference type="HAMAP" id="MF_00215">
    <property type="entry name" value="Pantothen_kinase_1"/>
    <property type="match status" value="1"/>
</dbReference>
<evidence type="ECO:0000256" key="12">
    <source>
        <dbReference type="ARBA" id="ARBA00022993"/>
    </source>
</evidence>
<feature type="domain" description="Phosphoribulokinase/uridine kinase" evidence="16">
    <location>
        <begin position="186"/>
        <end position="332"/>
    </location>
</feature>
<keyword evidence="10 14" id="KW-0418">Kinase</keyword>
<evidence type="ECO:0000313" key="18">
    <source>
        <dbReference type="Proteomes" id="UP000004835"/>
    </source>
</evidence>
<evidence type="ECO:0000313" key="17">
    <source>
        <dbReference type="EMBL" id="EGC70983.1"/>
    </source>
</evidence>
<dbReference type="InterPro" id="IPR027417">
    <property type="entry name" value="P-loop_NTPase"/>
</dbReference>
<dbReference type="NCBIfam" id="TIGR00554">
    <property type="entry name" value="panK_bact"/>
    <property type="match status" value="1"/>
</dbReference>
<dbReference type="SUPFAM" id="SSF52540">
    <property type="entry name" value="P-loop containing nucleoside triphosphate hydrolases"/>
    <property type="match status" value="1"/>
</dbReference>
<evidence type="ECO:0000256" key="9">
    <source>
        <dbReference type="ARBA" id="ARBA00022741"/>
    </source>
</evidence>